<evidence type="ECO:0000256" key="1">
    <source>
        <dbReference type="SAM" id="Coils"/>
    </source>
</evidence>
<keyword evidence="1" id="KW-0175">Coiled coil</keyword>
<dbReference type="Proteomes" id="UP001218218">
    <property type="component" value="Unassembled WGS sequence"/>
</dbReference>
<accession>A0AAD7F4X9</accession>
<keyword evidence="3" id="KW-1185">Reference proteome</keyword>
<protein>
    <recommendedName>
        <fullName evidence="4">F-box domain-containing protein</fullName>
    </recommendedName>
</protein>
<proteinExistence type="predicted"/>
<sequence length="488" mass="54946">MSIAAALRAQISDLSSAISRQQELLDDMQTRLEHLQNQLDSIAYPVLTLPPEMTSEIFIHCLPAKRDIDVVNPEEAPLLLMHVCRAWRHIAISTPALWTAFDICQTAGLHCLAEIAQAWFERARKCPLSVSIYGSLSAHNAFDAFMKTFRQNSRQMASLELHMHVEDFRVVDLHLFEVFDFPLLQKLSVRVLIDEDSEEDPADVNAISMFYNAPLLHEVLISEALPSFVVLPWQQITKFTGELYSVEDCLEAISLMPNLLECTFSAFELENDDADELAVVSHPNMQYLALLTTTSILGKRASSVEVLTLIRLPALRTLEILDTDDFDEEELDAFLELSSPPLRKLTVRPLEGANSIQLQLSPPLVGLTSLIELEVWRPASVFVDVFFEFFGWDSSMFPQLLKLSFLGVAGLEEDMSYEADVYEILCNAAEPIAKRRDTVAGCAQLQSFRVVSRGTFDLRFPPEDLLPFSVLKESGMDVYIGTERRSIV</sequence>
<comment type="caution">
    <text evidence="2">The sequence shown here is derived from an EMBL/GenBank/DDBJ whole genome shotgun (WGS) entry which is preliminary data.</text>
</comment>
<evidence type="ECO:0000313" key="2">
    <source>
        <dbReference type="EMBL" id="KAJ7368784.1"/>
    </source>
</evidence>
<evidence type="ECO:0008006" key="4">
    <source>
        <dbReference type="Google" id="ProtNLM"/>
    </source>
</evidence>
<dbReference type="AlphaFoldDB" id="A0AAD7F4X9"/>
<dbReference type="EMBL" id="JARIHO010000001">
    <property type="protein sequence ID" value="KAJ7368784.1"/>
    <property type="molecule type" value="Genomic_DNA"/>
</dbReference>
<name>A0AAD7F4X9_9AGAR</name>
<dbReference type="Gene3D" id="1.20.1280.50">
    <property type="match status" value="1"/>
</dbReference>
<organism evidence="2 3">
    <name type="scientific">Mycena albidolilacea</name>
    <dbReference type="NCBI Taxonomy" id="1033008"/>
    <lineage>
        <taxon>Eukaryota</taxon>
        <taxon>Fungi</taxon>
        <taxon>Dikarya</taxon>
        <taxon>Basidiomycota</taxon>
        <taxon>Agaricomycotina</taxon>
        <taxon>Agaricomycetes</taxon>
        <taxon>Agaricomycetidae</taxon>
        <taxon>Agaricales</taxon>
        <taxon>Marasmiineae</taxon>
        <taxon>Mycenaceae</taxon>
        <taxon>Mycena</taxon>
    </lineage>
</organism>
<gene>
    <name evidence="2" type="ORF">DFH08DRAFT_727614</name>
</gene>
<feature type="coiled-coil region" evidence="1">
    <location>
        <begin position="11"/>
        <end position="38"/>
    </location>
</feature>
<evidence type="ECO:0000313" key="3">
    <source>
        <dbReference type="Proteomes" id="UP001218218"/>
    </source>
</evidence>
<reference evidence="2" key="1">
    <citation type="submission" date="2023-03" db="EMBL/GenBank/DDBJ databases">
        <title>Massive genome expansion in bonnet fungi (Mycena s.s.) driven by repeated elements and novel gene families across ecological guilds.</title>
        <authorList>
            <consortium name="Lawrence Berkeley National Laboratory"/>
            <person name="Harder C.B."/>
            <person name="Miyauchi S."/>
            <person name="Viragh M."/>
            <person name="Kuo A."/>
            <person name="Thoen E."/>
            <person name="Andreopoulos B."/>
            <person name="Lu D."/>
            <person name="Skrede I."/>
            <person name="Drula E."/>
            <person name="Henrissat B."/>
            <person name="Morin E."/>
            <person name="Kohler A."/>
            <person name="Barry K."/>
            <person name="LaButti K."/>
            <person name="Morin E."/>
            <person name="Salamov A."/>
            <person name="Lipzen A."/>
            <person name="Mereny Z."/>
            <person name="Hegedus B."/>
            <person name="Baldrian P."/>
            <person name="Stursova M."/>
            <person name="Weitz H."/>
            <person name="Taylor A."/>
            <person name="Grigoriev I.V."/>
            <person name="Nagy L.G."/>
            <person name="Martin F."/>
            <person name="Kauserud H."/>
        </authorList>
    </citation>
    <scope>NUCLEOTIDE SEQUENCE</scope>
    <source>
        <strain evidence="2">CBHHK002</strain>
    </source>
</reference>